<name>A0ABY4Z9F7_9ACTN</name>
<feature type="compositionally biased region" description="Low complexity" evidence="1">
    <location>
        <begin position="35"/>
        <end position="47"/>
    </location>
</feature>
<reference evidence="2" key="1">
    <citation type="submission" date="2022-06" db="EMBL/GenBank/DDBJ databases">
        <title>Complete genome sequence of soil microorganisms Streptomyces sp. Qhu-M197 isolated from Alpine meadows habitats on the Tibetan Plateau.</title>
        <authorList>
            <person name="Zhang B."/>
            <person name="Xiang X."/>
            <person name="Fan J."/>
        </authorList>
    </citation>
    <scope>NUCLEOTIDE SEQUENCE</scope>
    <source>
        <strain evidence="2">Qhu-M197</strain>
    </source>
</reference>
<accession>A0ABY4Z9F7</accession>
<evidence type="ECO:0000313" key="3">
    <source>
        <dbReference type="Proteomes" id="UP001056374"/>
    </source>
</evidence>
<keyword evidence="3" id="KW-1185">Reference proteome</keyword>
<sequence>MTGPARPHRPYAAGRSWLRRAIRPAPPQLPAAEMVRGASARRPPAGRSVDRMGARCPPVAAVAVAALRGTGQDGDDAQ</sequence>
<dbReference type="RefSeq" id="WP_252550751.1">
    <property type="nucleotide sequence ID" value="NZ_CP099468.1"/>
</dbReference>
<protein>
    <submittedName>
        <fullName evidence="2">Uncharacterized protein</fullName>
    </submittedName>
</protein>
<dbReference type="Proteomes" id="UP001056374">
    <property type="component" value="Chromosome"/>
</dbReference>
<evidence type="ECO:0000256" key="1">
    <source>
        <dbReference type="SAM" id="MobiDB-lite"/>
    </source>
</evidence>
<proteinExistence type="predicted"/>
<gene>
    <name evidence="2" type="ORF">NFX46_18525</name>
</gene>
<organism evidence="2 3">
    <name type="scientific">Streptomyces phaeoluteigriseus</name>
    <dbReference type="NCBI Taxonomy" id="114686"/>
    <lineage>
        <taxon>Bacteria</taxon>
        <taxon>Bacillati</taxon>
        <taxon>Actinomycetota</taxon>
        <taxon>Actinomycetes</taxon>
        <taxon>Kitasatosporales</taxon>
        <taxon>Streptomycetaceae</taxon>
        <taxon>Streptomyces</taxon>
        <taxon>Streptomyces aurantiacus group</taxon>
    </lineage>
</organism>
<feature type="region of interest" description="Disordered" evidence="1">
    <location>
        <begin position="33"/>
        <end position="52"/>
    </location>
</feature>
<evidence type="ECO:0000313" key="2">
    <source>
        <dbReference type="EMBL" id="USQ85591.1"/>
    </source>
</evidence>
<dbReference type="EMBL" id="CP099468">
    <property type="protein sequence ID" value="USQ85591.1"/>
    <property type="molecule type" value="Genomic_DNA"/>
</dbReference>